<sequence length="288" mass="32633">MLCLLGVVLSCAGLCLVSPMALPTPTACPGIGLFKEAMCNLQALHSKTSSEEMPLNNMTKVGGNVTILLQGFIDTLKSSKESAEQKRLIGNLQQIQTHEQSCTGWMAALKEHRWNAAKEYDFFDNLEYIIRFLSHNGLPKDIVSKIFVKKSSFATLPYMFVSIPVMLQEKYFTPLHIQRLSCAHNNTEIFIHELEKIPVWKCVKKVQQGMKRLEKTCYILKKSPSKDQKCLEKAKKRFSRFKESLKEFLRWINQNLDCSSAGRSESGLYLDGKCNCGENPWKSQQGLG</sequence>
<gene>
    <name evidence="2" type="ORF">WISP_10981</name>
</gene>
<evidence type="ECO:0000313" key="3">
    <source>
        <dbReference type="Proteomes" id="UP001145742"/>
    </source>
</evidence>
<evidence type="ECO:0000256" key="1">
    <source>
        <dbReference type="SAM" id="SignalP"/>
    </source>
</evidence>
<organism evidence="2 3">
    <name type="scientific">Willisornis vidua</name>
    <name type="common">Xingu scale-backed antbird</name>
    <dbReference type="NCBI Taxonomy" id="1566151"/>
    <lineage>
        <taxon>Eukaryota</taxon>
        <taxon>Metazoa</taxon>
        <taxon>Chordata</taxon>
        <taxon>Craniata</taxon>
        <taxon>Vertebrata</taxon>
        <taxon>Euteleostomi</taxon>
        <taxon>Archelosauria</taxon>
        <taxon>Archosauria</taxon>
        <taxon>Dinosauria</taxon>
        <taxon>Saurischia</taxon>
        <taxon>Theropoda</taxon>
        <taxon>Coelurosauria</taxon>
        <taxon>Aves</taxon>
        <taxon>Neognathae</taxon>
        <taxon>Neoaves</taxon>
        <taxon>Telluraves</taxon>
        <taxon>Australaves</taxon>
        <taxon>Passeriformes</taxon>
        <taxon>Thamnophilidae</taxon>
        <taxon>Willisornis</taxon>
    </lineage>
</organism>
<comment type="caution">
    <text evidence="2">The sequence shown here is derived from an EMBL/GenBank/DDBJ whole genome shotgun (WGS) entry which is preliminary data.</text>
</comment>
<feature type="chain" id="PRO_5045947005" description="IL26 protein" evidence="1">
    <location>
        <begin position="18"/>
        <end position="288"/>
    </location>
</feature>
<feature type="signal peptide" evidence="1">
    <location>
        <begin position="1"/>
        <end position="17"/>
    </location>
</feature>
<evidence type="ECO:0000313" key="2">
    <source>
        <dbReference type="EMBL" id="KAJ7426948.1"/>
    </source>
</evidence>
<dbReference type="Proteomes" id="UP001145742">
    <property type="component" value="Unassembled WGS sequence"/>
</dbReference>
<proteinExistence type="predicted"/>
<dbReference type="EMBL" id="WHWB01032114">
    <property type="protein sequence ID" value="KAJ7426948.1"/>
    <property type="molecule type" value="Genomic_DNA"/>
</dbReference>
<keyword evidence="3" id="KW-1185">Reference proteome</keyword>
<name>A0ABQ9DRZ8_9PASS</name>
<evidence type="ECO:0008006" key="4">
    <source>
        <dbReference type="Google" id="ProtNLM"/>
    </source>
</evidence>
<protein>
    <recommendedName>
        <fullName evidence="4">IL26 protein</fullName>
    </recommendedName>
</protein>
<reference evidence="2" key="1">
    <citation type="submission" date="2019-10" db="EMBL/GenBank/DDBJ databases">
        <authorList>
            <person name="Soares A.E.R."/>
            <person name="Aleixo A."/>
            <person name="Schneider P."/>
            <person name="Miyaki C.Y."/>
            <person name="Schneider M.P."/>
            <person name="Mello C."/>
            <person name="Vasconcelos A.T.R."/>
        </authorList>
    </citation>
    <scope>NUCLEOTIDE SEQUENCE</scope>
    <source>
        <tissue evidence="2">Muscle</tissue>
    </source>
</reference>
<accession>A0ABQ9DRZ8</accession>
<keyword evidence="1" id="KW-0732">Signal</keyword>